<comment type="catalytic activity">
    <reaction evidence="1">
        <text>a uridine in RNA = a pseudouridine in RNA</text>
        <dbReference type="Rhea" id="RHEA:48348"/>
        <dbReference type="Rhea" id="RHEA-COMP:12068"/>
        <dbReference type="Rhea" id="RHEA-COMP:12069"/>
        <dbReference type="ChEBI" id="CHEBI:65314"/>
        <dbReference type="ChEBI" id="CHEBI:65315"/>
    </reaction>
</comment>
<proteinExistence type="inferred from homology"/>
<name>A0A174ZBW5_9FIRM</name>
<dbReference type="EMBL" id="CZBV01000004">
    <property type="protein sequence ID" value="CUQ84813.1"/>
    <property type="molecule type" value="Genomic_DNA"/>
</dbReference>
<evidence type="ECO:0000259" key="5">
    <source>
        <dbReference type="Pfam" id="PF00849"/>
    </source>
</evidence>
<dbReference type="GO" id="GO:0003723">
    <property type="term" value="F:RNA binding"/>
    <property type="evidence" value="ECO:0007669"/>
    <property type="project" value="InterPro"/>
</dbReference>
<dbReference type="PANTHER" id="PTHR21600:SF87">
    <property type="entry name" value="RNA PSEUDOURIDYLATE SYNTHASE DOMAIN-CONTAINING PROTEIN 1"/>
    <property type="match status" value="1"/>
</dbReference>
<gene>
    <name evidence="6" type="primary">rluD_2</name>
    <name evidence="6" type="ORF">ERS852492_01483</name>
</gene>
<reference evidence="6 7" key="1">
    <citation type="submission" date="2015-09" db="EMBL/GenBank/DDBJ databases">
        <authorList>
            <consortium name="Pathogen Informatics"/>
        </authorList>
    </citation>
    <scope>NUCLEOTIDE SEQUENCE [LARGE SCALE GENOMIC DNA]</scope>
    <source>
        <strain evidence="6 7">2789STDY5834878</strain>
    </source>
</reference>
<protein>
    <recommendedName>
        <fullName evidence="3">RNA pseudouridylate synthase</fullName>
    </recommendedName>
    <alternativeName>
        <fullName evidence="4">RNA-uridine isomerase</fullName>
    </alternativeName>
</protein>
<dbReference type="Pfam" id="PF00849">
    <property type="entry name" value="PseudoU_synth_2"/>
    <property type="match status" value="1"/>
</dbReference>
<organism evidence="6 7">
    <name type="scientific">Lachnospira eligens</name>
    <dbReference type="NCBI Taxonomy" id="39485"/>
    <lineage>
        <taxon>Bacteria</taxon>
        <taxon>Bacillati</taxon>
        <taxon>Bacillota</taxon>
        <taxon>Clostridia</taxon>
        <taxon>Lachnospirales</taxon>
        <taxon>Lachnospiraceae</taxon>
        <taxon>Lachnospira</taxon>
    </lineage>
</organism>
<dbReference type="Gene3D" id="3.30.2350.10">
    <property type="entry name" value="Pseudouridine synthase"/>
    <property type="match status" value="1"/>
</dbReference>
<dbReference type="Proteomes" id="UP000095780">
    <property type="component" value="Unassembled WGS sequence"/>
</dbReference>
<dbReference type="RefSeq" id="WP_055286935.1">
    <property type="nucleotide sequence ID" value="NZ_CABIXW010000004.1"/>
</dbReference>
<dbReference type="CDD" id="cd02869">
    <property type="entry name" value="PseudoU_synth_RluA_like"/>
    <property type="match status" value="1"/>
</dbReference>
<evidence type="ECO:0000256" key="1">
    <source>
        <dbReference type="ARBA" id="ARBA00000073"/>
    </source>
</evidence>
<dbReference type="InterPro" id="IPR006224">
    <property type="entry name" value="PsdUridine_synth_RluA-like_CS"/>
</dbReference>
<dbReference type="InterPro" id="IPR006145">
    <property type="entry name" value="PsdUridine_synth_RsuA/RluA"/>
</dbReference>
<dbReference type="InterPro" id="IPR020103">
    <property type="entry name" value="PsdUridine_synth_cat_dom_sf"/>
</dbReference>
<dbReference type="InterPro" id="IPR050188">
    <property type="entry name" value="RluA_PseudoU_synthase"/>
</dbReference>
<dbReference type="AlphaFoldDB" id="A0A174ZBW5"/>
<accession>A0A174ZBW5</accession>
<dbReference type="GO" id="GO:0009982">
    <property type="term" value="F:pseudouridine synthase activity"/>
    <property type="evidence" value="ECO:0007669"/>
    <property type="project" value="InterPro"/>
</dbReference>
<dbReference type="SUPFAM" id="SSF55120">
    <property type="entry name" value="Pseudouridine synthase"/>
    <property type="match status" value="1"/>
</dbReference>
<evidence type="ECO:0000256" key="4">
    <source>
        <dbReference type="ARBA" id="ARBA00033164"/>
    </source>
</evidence>
<sequence>MLNIIHETKDIIIVNKPAGQLSQGAKGFDLDLVSEVMTYNASQGKSAYAAIINRLDRPVSGLVLIAKNKSAAAKYSTLMQKEGGFNKQYEALICGKPSEPKGTFVDYLKKDGRTNTSAIVPADAAANDKEAKLSKLEYEVISYDEVKDITHVRIHLITGRHHQIRVQFASRRNPLVGDYKYATADCGMDNAVKAVAFKRNQIALCAVSLTVDNKTYSVAPEFSIG</sequence>
<evidence type="ECO:0000313" key="6">
    <source>
        <dbReference type="EMBL" id="CUQ84813.1"/>
    </source>
</evidence>
<dbReference type="GO" id="GO:0000455">
    <property type="term" value="P:enzyme-directed rRNA pseudouridine synthesis"/>
    <property type="evidence" value="ECO:0007669"/>
    <property type="project" value="TreeGrafter"/>
</dbReference>
<keyword evidence="6" id="KW-0413">Isomerase</keyword>
<dbReference type="PROSITE" id="PS01129">
    <property type="entry name" value="PSI_RLU"/>
    <property type="match status" value="1"/>
</dbReference>
<evidence type="ECO:0000313" key="7">
    <source>
        <dbReference type="Proteomes" id="UP000095780"/>
    </source>
</evidence>
<dbReference type="GO" id="GO:0140098">
    <property type="term" value="F:catalytic activity, acting on RNA"/>
    <property type="evidence" value="ECO:0007669"/>
    <property type="project" value="UniProtKB-ARBA"/>
</dbReference>
<evidence type="ECO:0000256" key="2">
    <source>
        <dbReference type="ARBA" id="ARBA00010876"/>
    </source>
</evidence>
<evidence type="ECO:0000256" key="3">
    <source>
        <dbReference type="ARBA" id="ARBA00031870"/>
    </source>
</evidence>
<comment type="similarity">
    <text evidence="2">Belongs to the pseudouridine synthase RluA family.</text>
</comment>
<dbReference type="PANTHER" id="PTHR21600">
    <property type="entry name" value="MITOCHONDRIAL RNA PSEUDOURIDINE SYNTHASE"/>
    <property type="match status" value="1"/>
</dbReference>
<feature type="domain" description="Pseudouridine synthase RsuA/RluA-like" evidence="5">
    <location>
        <begin position="10"/>
        <end position="170"/>
    </location>
</feature>